<dbReference type="InterPro" id="IPR017871">
    <property type="entry name" value="ABC_transporter-like_CS"/>
</dbReference>
<dbReference type="PROSITE" id="PS00211">
    <property type="entry name" value="ABC_TRANSPORTER_1"/>
    <property type="match status" value="1"/>
</dbReference>
<evidence type="ECO:0000256" key="3">
    <source>
        <dbReference type="ARBA" id="ARBA00022597"/>
    </source>
</evidence>
<evidence type="ECO:0000259" key="7">
    <source>
        <dbReference type="PROSITE" id="PS50893"/>
    </source>
</evidence>
<proteinExistence type="inferred from homology"/>
<dbReference type="GO" id="GO:0016887">
    <property type="term" value="F:ATP hydrolysis activity"/>
    <property type="evidence" value="ECO:0007669"/>
    <property type="project" value="InterPro"/>
</dbReference>
<evidence type="ECO:0000256" key="5">
    <source>
        <dbReference type="ARBA" id="ARBA00022741"/>
    </source>
</evidence>
<dbReference type="Pfam" id="PF00005">
    <property type="entry name" value="ABC_tran"/>
    <property type="match status" value="2"/>
</dbReference>
<keyword evidence="2" id="KW-0813">Transport</keyword>
<dbReference type="SUPFAM" id="SSF52540">
    <property type="entry name" value="P-loop containing nucleoside triphosphate hydrolases"/>
    <property type="match status" value="2"/>
</dbReference>
<dbReference type="InterPro" id="IPR027417">
    <property type="entry name" value="P-loop_NTPase"/>
</dbReference>
<name>A0A916ZTM4_9HYPH</name>
<dbReference type="Proteomes" id="UP000644699">
    <property type="component" value="Unassembled WGS sequence"/>
</dbReference>
<dbReference type="RefSeq" id="WP_188910574.1">
    <property type="nucleotide sequence ID" value="NZ_BMIQ01000005.1"/>
</dbReference>
<dbReference type="EMBL" id="BMIQ01000005">
    <property type="protein sequence ID" value="GGE12018.1"/>
    <property type="molecule type" value="Genomic_DNA"/>
</dbReference>
<dbReference type="Gene3D" id="3.40.50.300">
    <property type="entry name" value="P-loop containing nucleotide triphosphate hydrolases"/>
    <property type="match status" value="2"/>
</dbReference>
<evidence type="ECO:0000313" key="8">
    <source>
        <dbReference type="EMBL" id="GGE12018.1"/>
    </source>
</evidence>
<keyword evidence="4" id="KW-0677">Repeat</keyword>
<protein>
    <submittedName>
        <fullName evidence="8">ABC transporter</fullName>
    </submittedName>
</protein>
<evidence type="ECO:0000256" key="2">
    <source>
        <dbReference type="ARBA" id="ARBA00022448"/>
    </source>
</evidence>
<dbReference type="SMART" id="SM00382">
    <property type="entry name" value="AAA"/>
    <property type="match status" value="2"/>
</dbReference>
<dbReference type="GO" id="GO:0005524">
    <property type="term" value="F:ATP binding"/>
    <property type="evidence" value="ECO:0007669"/>
    <property type="project" value="UniProtKB-KW"/>
</dbReference>
<keyword evidence="6" id="KW-0067">ATP-binding</keyword>
<dbReference type="CDD" id="cd03215">
    <property type="entry name" value="ABC_Carb_Monos_II"/>
    <property type="match status" value="1"/>
</dbReference>
<accession>A0A916ZTM4</accession>
<dbReference type="AlphaFoldDB" id="A0A916ZTM4"/>
<dbReference type="PANTHER" id="PTHR43790">
    <property type="entry name" value="CARBOHYDRATE TRANSPORT ATP-BINDING PROTEIN MG119-RELATED"/>
    <property type="match status" value="1"/>
</dbReference>
<gene>
    <name evidence="8" type="ORF">GCM10011390_33960</name>
</gene>
<evidence type="ECO:0000256" key="6">
    <source>
        <dbReference type="ARBA" id="ARBA00022840"/>
    </source>
</evidence>
<dbReference type="InterPro" id="IPR003439">
    <property type="entry name" value="ABC_transporter-like_ATP-bd"/>
</dbReference>
<dbReference type="PROSITE" id="PS50893">
    <property type="entry name" value="ABC_TRANSPORTER_2"/>
    <property type="match status" value="2"/>
</dbReference>
<organism evidence="8 9">
    <name type="scientific">Aureimonas endophytica</name>
    <dbReference type="NCBI Taxonomy" id="2027858"/>
    <lineage>
        <taxon>Bacteria</taxon>
        <taxon>Pseudomonadati</taxon>
        <taxon>Pseudomonadota</taxon>
        <taxon>Alphaproteobacteria</taxon>
        <taxon>Hyphomicrobiales</taxon>
        <taxon>Aurantimonadaceae</taxon>
        <taxon>Aureimonas</taxon>
    </lineage>
</organism>
<dbReference type="CDD" id="cd03216">
    <property type="entry name" value="ABC_Carb_Monos_I"/>
    <property type="match status" value="1"/>
</dbReference>
<sequence length="511" mass="54369">MSGNGVAVSLRGVEKSFGGTRILSGIDIDIAAGEVHAFVGENGAGKSSLGKIIGGYYSADAGEVTVFGRAVARFSPREALQAGIAMIHQELQLVPHLTVAENVFLGQESNRGGLLVPGDLQRFAAIEATCGFHLDPRARVADLRIAERQKVEIMRAVARDARVIIMDEPTSSLTEDEAERLHQLIARLKGGGVTVIYVSHFLDHILANCDRVTVMRDGRVVRTSPVAGETKQSLVDSMLGRAATIGWPALPPMPAPGVAPVAEWRGVATATGLRDVSLVLRPGEIVGLIGLVGSGRTEIARAMFGADAITAGTYLIDGVETRGLGVPQAVRAGIALVPEDRRRQGLVLTQTTRPNVSLATLGAVSRFGLLQPGREKARVRAMIEHFGIVPAKVDGAVALYSGGNQQKVLLSKWAAARPRVLILDEPSRGVDIGARRRIHEFIVEMAAAGTGVVLISSELEEVINLSHRGYLMSDGRIFAEADCRSLTVEAALHRIFQEQNRQSASQGATLP</sequence>
<evidence type="ECO:0000256" key="1">
    <source>
        <dbReference type="ARBA" id="ARBA00005417"/>
    </source>
</evidence>
<feature type="domain" description="ABC transporter" evidence="7">
    <location>
        <begin position="253"/>
        <end position="499"/>
    </location>
</feature>
<comment type="caution">
    <text evidence="8">The sequence shown here is derived from an EMBL/GenBank/DDBJ whole genome shotgun (WGS) entry which is preliminary data.</text>
</comment>
<dbReference type="InterPro" id="IPR050107">
    <property type="entry name" value="ABC_carbohydrate_import_ATPase"/>
</dbReference>
<dbReference type="InterPro" id="IPR003593">
    <property type="entry name" value="AAA+_ATPase"/>
</dbReference>
<keyword evidence="3" id="KW-0762">Sugar transport</keyword>
<comment type="similarity">
    <text evidence="1">Belongs to the ABC transporter superfamily.</text>
</comment>
<keyword evidence="5" id="KW-0547">Nucleotide-binding</keyword>
<reference evidence="8" key="1">
    <citation type="journal article" date="2014" name="Int. J. Syst. Evol. Microbiol.">
        <title>Complete genome sequence of Corynebacterium casei LMG S-19264T (=DSM 44701T), isolated from a smear-ripened cheese.</title>
        <authorList>
            <consortium name="US DOE Joint Genome Institute (JGI-PGF)"/>
            <person name="Walter F."/>
            <person name="Albersmeier A."/>
            <person name="Kalinowski J."/>
            <person name="Ruckert C."/>
        </authorList>
    </citation>
    <scope>NUCLEOTIDE SEQUENCE</scope>
    <source>
        <strain evidence="8">CGMCC 1.15367</strain>
    </source>
</reference>
<dbReference type="PANTHER" id="PTHR43790:SF9">
    <property type="entry name" value="GALACTOFURANOSE TRANSPORTER ATP-BINDING PROTEIN YTFR"/>
    <property type="match status" value="1"/>
</dbReference>
<reference evidence="8" key="2">
    <citation type="submission" date="2020-09" db="EMBL/GenBank/DDBJ databases">
        <authorList>
            <person name="Sun Q."/>
            <person name="Zhou Y."/>
        </authorList>
    </citation>
    <scope>NUCLEOTIDE SEQUENCE</scope>
    <source>
        <strain evidence="8">CGMCC 1.15367</strain>
    </source>
</reference>
<evidence type="ECO:0000313" key="9">
    <source>
        <dbReference type="Proteomes" id="UP000644699"/>
    </source>
</evidence>
<feature type="domain" description="ABC transporter" evidence="7">
    <location>
        <begin position="8"/>
        <end position="242"/>
    </location>
</feature>
<keyword evidence="9" id="KW-1185">Reference proteome</keyword>
<evidence type="ECO:0000256" key="4">
    <source>
        <dbReference type="ARBA" id="ARBA00022737"/>
    </source>
</evidence>